<proteinExistence type="predicted"/>
<gene>
    <name evidence="1" type="primary">fma1_2</name>
    <name evidence="1" type="ORF">DSO57_1008837</name>
</gene>
<dbReference type="Proteomes" id="UP001165960">
    <property type="component" value="Unassembled WGS sequence"/>
</dbReference>
<keyword evidence="1" id="KW-0645">Protease</keyword>
<keyword evidence="2" id="KW-1185">Reference proteome</keyword>
<keyword evidence="1" id="KW-0378">Hydrolase</keyword>
<keyword evidence="1" id="KW-0031">Aminopeptidase</keyword>
<evidence type="ECO:0000313" key="1">
    <source>
        <dbReference type="EMBL" id="KAJ9058761.1"/>
    </source>
</evidence>
<comment type="caution">
    <text evidence="1">The sequence shown here is derived from an EMBL/GenBank/DDBJ whole genome shotgun (WGS) entry which is preliminary data.</text>
</comment>
<evidence type="ECO:0000313" key="2">
    <source>
        <dbReference type="Proteomes" id="UP001165960"/>
    </source>
</evidence>
<sequence>MASEQTAVKLCTGLDCNKPSKLSCPTCIKIGECFKANWTTHKFIHKKGPDGTFDPFPASVYTGKLRASYPLSATRKLPEHIQRPDYSEDGFPISEDRVKGSSKIEVLDENQIAGMRKVCKLAREVLDIAAKAIKVGVTTDEIDRIVHEACVERDSYPSPLNYHNFPKSCCTSINEVICHGIPDQRPLQDGDILNIDVTLYHGGFHGDLNETYVVGKVDEAGKKLIKASKDCLDLAINHVKPGALYRDLGAIIEKHAKTQKFSVVRSYCGHGINSLFHCAPNVPHYSANKSVGVMKEGHTFTIEPMISEGVWQDEHWPDNWTAVTRDGKRSAQFEHTLLVTSKGCEILTAGVNERKNNYKSVTKE</sequence>
<protein>
    <submittedName>
        <fullName evidence="1">Methionine aminopeptidase 1</fullName>
        <ecNumber evidence="1">3.4.11.18</ecNumber>
    </submittedName>
</protein>
<reference evidence="1" key="1">
    <citation type="submission" date="2022-04" db="EMBL/GenBank/DDBJ databases">
        <title>Genome of the entomopathogenic fungus Entomophthora muscae.</title>
        <authorList>
            <person name="Elya C."/>
            <person name="Lovett B.R."/>
            <person name="Lee E."/>
            <person name="Macias A.M."/>
            <person name="Hajek A.E."/>
            <person name="De Bivort B.L."/>
            <person name="Kasson M.T."/>
            <person name="De Fine Licht H.H."/>
            <person name="Stajich J.E."/>
        </authorList>
    </citation>
    <scope>NUCLEOTIDE SEQUENCE</scope>
    <source>
        <strain evidence="1">Berkeley</strain>
    </source>
</reference>
<name>A0ACC2S9F9_9FUNG</name>
<dbReference type="EC" id="3.4.11.18" evidence="1"/>
<dbReference type="EMBL" id="QTSX02005707">
    <property type="protein sequence ID" value="KAJ9058761.1"/>
    <property type="molecule type" value="Genomic_DNA"/>
</dbReference>
<accession>A0ACC2S9F9</accession>
<organism evidence="1 2">
    <name type="scientific">Entomophthora muscae</name>
    <dbReference type="NCBI Taxonomy" id="34485"/>
    <lineage>
        <taxon>Eukaryota</taxon>
        <taxon>Fungi</taxon>
        <taxon>Fungi incertae sedis</taxon>
        <taxon>Zoopagomycota</taxon>
        <taxon>Entomophthoromycotina</taxon>
        <taxon>Entomophthoromycetes</taxon>
        <taxon>Entomophthorales</taxon>
        <taxon>Entomophthoraceae</taxon>
        <taxon>Entomophthora</taxon>
    </lineage>
</organism>